<dbReference type="Proteomes" id="UP001154282">
    <property type="component" value="Unassembled WGS sequence"/>
</dbReference>
<name>A0AAV0RX52_9ROSI</name>
<feature type="region of interest" description="Disordered" evidence="1">
    <location>
        <begin position="1"/>
        <end position="22"/>
    </location>
</feature>
<feature type="non-terminal residue" evidence="2">
    <location>
        <position position="37"/>
    </location>
</feature>
<sequence length="37" mass="3708">MGGDPPPPYVSTLSEEGSSVDQAFSGSLSLGLSFHPG</sequence>
<reference evidence="2" key="1">
    <citation type="submission" date="2022-08" db="EMBL/GenBank/DDBJ databases">
        <authorList>
            <person name="Gutierrez-Valencia J."/>
        </authorList>
    </citation>
    <scope>NUCLEOTIDE SEQUENCE</scope>
</reference>
<proteinExistence type="predicted"/>
<dbReference type="EMBL" id="CAMGYJ010000011">
    <property type="protein sequence ID" value="CAI0561159.1"/>
    <property type="molecule type" value="Genomic_DNA"/>
</dbReference>
<evidence type="ECO:0000313" key="3">
    <source>
        <dbReference type="Proteomes" id="UP001154282"/>
    </source>
</evidence>
<feature type="compositionally biased region" description="Polar residues" evidence="1">
    <location>
        <begin position="11"/>
        <end position="22"/>
    </location>
</feature>
<gene>
    <name evidence="2" type="ORF">LITE_LOCUS49967</name>
</gene>
<evidence type="ECO:0000313" key="2">
    <source>
        <dbReference type="EMBL" id="CAI0561159.1"/>
    </source>
</evidence>
<protein>
    <submittedName>
        <fullName evidence="2">Uncharacterized protein</fullName>
    </submittedName>
</protein>
<accession>A0AAV0RX52</accession>
<comment type="caution">
    <text evidence="2">The sequence shown here is derived from an EMBL/GenBank/DDBJ whole genome shotgun (WGS) entry which is preliminary data.</text>
</comment>
<keyword evidence="3" id="KW-1185">Reference proteome</keyword>
<dbReference type="AlphaFoldDB" id="A0AAV0RX52"/>
<organism evidence="2 3">
    <name type="scientific">Linum tenue</name>
    <dbReference type="NCBI Taxonomy" id="586396"/>
    <lineage>
        <taxon>Eukaryota</taxon>
        <taxon>Viridiplantae</taxon>
        <taxon>Streptophyta</taxon>
        <taxon>Embryophyta</taxon>
        <taxon>Tracheophyta</taxon>
        <taxon>Spermatophyta</taxon>
        <taxon>Magnoliopsida</taxon>
        <taxon>eudicotyledons</taxon>
        <taxon>Gunneridae</taxon>
        <taxon>Pentapetalae</taxon>
        <taxon>rosids</taxon>
        <taxon>fabids</taxon>
        <taxon>Malpighiales</taxon>
        <taxon>Linaceae</taxon>
        <taxon>Linum</taxon>
    </lineage>
</organism>
<evidence type="ECO:0000256" key="1">
    <source>
        <dbReference type="SAM" id="MobiDB-lite"/>
    </source>
</evidence>